<evidence type="ECO:0000256" key="6">
    <source>
        <dbReference type="SAM" id="MobiDB-lite"/>
    </source>
</evidence>
<feature type="domain" description="Myb-like" evidence="7">
    <location>
        <begin position="26"/>
        <end position="96"/>
    </location>
</feature>
<evidence type="ECO:0000313" key="9">
    <source>
        <dbReference type="Proteomes" id="UP001162164"/>
    </source>
</evidence>
<keyword evidence="9" id="KW-1185">Reference proteome</keyword>
<dbReference type="Proteomes" id="UP001162164">
    <property type="component" value="Unassembled WGS sequence"/>
</dbReference>
<evidence type="ECO:0000256" key="4">
    <source>
        <dbReference type="ARBA" id="ARBA00023163"/>
    </source>
</evidence>
<proteinExistence type="predicted"/>
<comment type="subunit">
    <text evidence="1">Self-associates forming complexes of several hundred monomers.</text>
</comment>
<dbReference type="PANTHER" id="PTHR23098:SF23">
    <property type="entry name" value="MYB-RELATED TRANSCRIPTION FACTOR, PARTNER OF PROFILIN-LIKE ISOFORM X2-RELATED"/>
    <property type="match status" value="1"/>
</dbReference>
<feature type="region of interest" description="Disordered" evidence="6">
    <location>
        <begin position="326"/>
        <end position="433"/>
    </location>
</feature>
<comment type="function">
    <text evidence="5">Involved in transvection phenomena (= synapsis-dependent gene expression), where the synaptic pairing of chromosomes carrying genes with which zeste interacts influences the expression of these genes. Zeste binds to DNA and stimulates transcription from a nearby promoter.</text>
</comment>
<evidence type="ECO:0000256" key="2">
    <source>
        <dbReference type="ARBA" id="ARBA00016807"/>
    </source>
</evidence>
<gene>
    <name evidence="8" type="ORF">NQ317_019592</name>
</gene>
<dbReference type="InterPro" id="IPR001005">
    <property type="entry name" value="SANT/Myb"/>
</dbReference>
<evidence type="ECO:0000256" key="1">
    <source>
        <dbReference type="ARBA" id="ARBA00011764"/>
    </source>
</evidence>
<evidence type="ECO:0000313" key="8">
    <source>
        <dbReference type="EMBL" id="KAJ8951916.1"/>
    </source>
</evidence>
<dbReference type="Gene3D" id="1.10.10.60">
    <property type="entry name" value="Homeodomain-like"/>
    <property type="match status" value="1"/>
</dbReference>
<comment type="caution">
    <text evidence="8">The sequence shown here is derived from an EMBL/GenBank/DDBJ whole genome shotgun (WGS) entry which is preliminary data.</text>
</comment>
<dbReference type="Pfam" id="PF13873">
    <property type="entry name" value="Myb_DNA-bind_5"/>
    <property type="match status" value="1"/>
</dbReference>
<dbReference type="PANTHER" id="PTHR23098">
    <property type="entry name" value="AGAP001331-PA-RELATED"/>
    <property type="match status" value="1"/>
</dbReference>
<dbReference type="EMBL" id="JAPWTJ010003788">
    <property type="protein sequence ID" value="KAJ8951916.1"/>
    <property type="molecule type" value="Genomic_DNA"/>
</dbReference>
<feature type="compositionally biased region" description="Low complexity" evidence="6">
    <location>
        <begin position="326"/>
        <end position="337"/>
    </location>
</feature>
<feature type="compositionally biased region" description="Polar residues" evidence="6">
    <location>
        <begin position="338"/>
        <end position="357"/>
    </location>
</feature>
<keyword evidence="4" id="KW-0804">Transcription</keyword>
<feature type="compositionally biased region" description="Polar residues" evidence="6">
    <location>
        <begin position="365"/>
        <end position="386"/>
    </location>
</feature>
<evidence type="ECO:0000259" key="7">
    <source>
        <dbReference type="SMART" id="SM00717"/>
    </source>
</evidence>
<organism evidence="8 9">
    <name type="scientific">Molorchus minor</name>
    <dbReference type="NCBI Taxonomy" id="1323400"/>
    <lineage>
        <taxon>Eukaryota</taxon>
        <taxon>Metazoa</taxon>
        <taxon>Ecdysozoa</taxon>
        <taxon>Arthropoda</taxon>
        <taxon>Hexapoda</taxon>
        <taxon>Insecta</taxon>
        <taxon>Pterygota</taxon>
        <taxon>Neoptera</taxon>
        <taxon>Endopterygota</taxon>
        <taxon>Coleoptera</taxon>
        <taxon>Polyphaga</taxon>
        <taxon>Cucujiformia</taxon>
        <taxon>Chrysomeloidea</taxon>
        <taxon>Cerambycidae</taxon>
        <taxon>Lamiinae</taxon>
        <taxon>Monochamini</taxon>
        <taxon>Molorchus</taxon>
    </lineage>
</organism>
<keyword evidence="3" id="KW-0805">Transcription regulation</keyword>
<sequence length="433" mass="48295">MRYGRNLSCRQKLCCEQIMEKIKRTRCNNFTANEIEVLLTLVESHKGVVECKKTDAVTNGEKEKEWEKIAIKFNSAVGTGRTSKHLRNKWDAWKKSTKKRYSDKKISLYKTGGGPYTDIKLGNWEDKVLGIMGVSATGTENKYDSDKFSDTINSGEADLHLDWFFVIAAEINADSIDFSNAVLDIADVSEINADKENLVSLAQVRNISVLLKASDWKHWNPAHLKKKPLDLTVFGPLKRYYNVALTDWLSMNPAKTCTIYEIANLSAIAIHKSFTQNNIQHGFGKSGIWPLNSEIFTDEDFLSSYVTDRPYENVIVAVYNKNVPTTSKSSSVVSSNVDQEQATTSAAAHQVSTSTSTDSEDKNTPSKSLAVMSNSDQKLSATQPVQQVDKPTDNLNMNGVLTSANQPFLTPETVRPYPKAQPRTNVSTKKKES</sequence>
<evidence type="ECO:0000256" key="5">
    <source>
        <dbReference type="ARBA" id="ARBA00025466"/>
    </source>
</evidence>
<feature type="compositionally biased region" description="Polar residues" evidence="6">
    <location>
        <begin position="393"/>
        <end position="408"/>
    </location>
</feature>
<accession>A0ABQ9IQF5</accession>
<name>A0ABQ9IQF5_9CUCU</name>
<protein>
    <recommendedName>
        <fullName evidence="2">Regulatory protein zeste</fullName>
    </recommendedName>
</protein>
<dbReference type="InterPro" id="IPR028002">
    <property type="entry name" value="Myb_DNA-bind_5"/>
</dbReference>
<reference evidence="8" key="1">
    <citation type="journal article" date="2023" name="Insect Mol. Biol.">
        <title>Genome sequencing provides insights into the evolution of gene families encoding plant cell wall-degrading enzymes in longhorned beetles.</title>
        <authorList>
            <person name="Shin N.R."/>
            <person name="Okamura Y."/>
            <person name="Kirsch R."/>
            <person name="Pauchet Y."/>
        </authorList>
    </citation>
    <scope>NUCLEOTIDE SEQUENCE</scope>
    <source>
        <strain evidence="8">MMC_N1</strain>
    </source>
</reference>
<evidence type="ECO:0000256" key="3">
    <source>
        <dbReference type="ARBA" id="ARBA00023015"/>
    </source>
</evidence>
<dbReference type="SMART" id="SM00717">
    <property type="entry name" value="SANT"/>
    <property type="match status" value="1"/>
</dbReference>